<comment type="caution">
    <text evidence="1">The sequence shown here is derived from an EMBL/GenBank/DDBJ whole genome shotgun (WGS) entry which is preliminary data.</text>
</comment>
<name>A0A645IQF4_9ZZZZ</name>
<gene>
    <name evidence="1" type="ORF">SDC9_201259</name>
</gene>
<reference evidence="1" key="1">
    <citation type="submission" date="2019-08" db="EMBL/GenBank/DDBJ databases">
        <authorList>
            <person name="Kucharzyk K."/>
            <person name="Murdoch R.W."/>
            <person name="Higgins S."/>
            <person name="Loffler F."/>
        </authorList>
    </citation>
    <scope>NUCLEOTIDE SEQUENCE</scope>
</reference>
<protein>
    <submittedName>
        <fullName evidence="1">Uncharacterized protein</fullName>
    </submittedName>
</protein>
<proteinExistence type="predicted"/>
<sequence length="128" mass="14936">MIQPSSRLVGQKDPFLERAPPFVIGVVLQFGQRHMQLLGQMRNRFAKIQPLDVHHKLNDATARFAAKTVIYLLLPIHVERRRFFVVKRAQTDVSMPVLLKRHVGGYNLHNIRPRPQFIQPCRWKPSSH</sequence>
<evidence type="ECO:0000313" key="1">
    <source>
        <dbReference type="EMBL" id="MPN53595.1"/>
    </source>
</evidence>
<dbReference type="EMBL" id="VSSQ01120876">
    <property type="protein sequence ID" value="MPN53595.1"/>
    <property type="molecule type" value="Genomic_DNA"/>
</dbReference>
<dbReference type="AlphaFoldDB" id="A0A645IQF4"/>
<organism evidence="1">
    <name type="scientific">bioreactor metagenome</name>
    <dbReference type="NCBI Taxonomy" id="1076179"/>
    <lineage>
        <taxon>unclassified sequences</taxon>
        <taxon>metagenomes</taxon>
        <taxon>ecological metagenomes</taxon>
    </lineage>
</organism>
<accession>A0A645IQF4</accession>